<evidence type="ECO:0000256" key="4">
    <source>
        <dbReference type="ARBA" id="ARBA00022989"/>
    </source>
</evidence>
<feature type="transmembrane region" description="Helical" evidence="6">
    <location>
        <begin position="24"/>
        <end position="56"/>
    </location>
</feature>
<comment type="subcellular location">
    <subcellularLocation>
        <location evidence="1">Cell membrane</location>
        <topology evidence="1">Multi-pass membrane protein</topology>
    </subcellularLocation>
</comment>
<dbReference type="InterPro" id="IPR051611">
    <property type="entry name" value="ECF_transporter_component"/>
</dbReference>
<dbReference type="PANTHER" id="PTHR34857">
    <property type="entry name" value="SLL0384 PROTEIN"/>
    <property type="match status" value="1"/>
</dbReference>
<reference evidence="7 8" key="1">
    <citation type="submission" date="2023-01" db="EMBL/GenBank/DDBJ databases">
        <title>Novel diversity within Roseofilum (Cyanobacteria; Desertifilaceae) from marine benthic mats with descriptions of four novel species.</title>
        <authorList>
            <person name="Wang Y."/>
            <person name="Berthold D.E."/>
            <person name="Hu J."/>
            <person name="Lefler F.W."/>
            <person name="Laughinghouse H.D. IV."/>
        </authorList>
    </citation>
    <scope>NUCLEOTIDE SEQUENCE [LARGE SCALE GENOMIC DNA]</scope>
    <source>
        <strain evidence="7 8">BLCC-M114</strain>
    </source>
</reference>
<evidence type="ECO:0000313" key="7">
    <source>
        <dbReference type="EMBL" id="MDJ1176057.1"/>
    </source>
</evidence>
<dbReference type="RefSeq" id="WP_283768347.1">
    <property type="nucleotide sequence ID" value="NZ_JAQOSO010000096.1"/>
</dbReference>
<keyword evidence="2" id="KW-1003">Cell membrane</keyword>
<feature type="transmembrane region" description="Helical" evidence="6">
    <location>
        <begin position="106"/>
        <end position="128"/>
    </location>
</feature>
<keyword evidence="4 6" id="KW-1133">Transmembrane helix</keyword>
<name>A0ABT7BA70_9CYAN</name>
<dbReference type="Proteomes" id="UP001235849">
    <property type="component" value="Unassembled WGS sequence"/>
</dbReference>
<dbReference type="CDD" id="cd16914">
    <property type="entry name" value="EcfT"/>
    <property type="match status" value="1"/>
</dbReference>
<evidence type="ECO:0000256" key="3">
    <source>
        <dbReference type="ARBA" id="ARBA00022692"/>
    </source>
</evidence>
<feature type="transmembrane region" description="Helical" evidence="6">
    <location>
        <begin position="68"/>
        <end position="86"/>
    </location>
</feature>
<dbReference type="InterPro" id="IPR012809">
    <property type="entry name" value="ECF_CbiQ"/>
</dbReference>
<accession>A0ABT7BA70</accession>
<feature type="transmembrane region" description="Helical" evidence="6">
    <location>
        <begin position="235"/>
        <end position="256"/>
    </location>
</feature>
<dbReference type="InterPro" id="IPR003339">
    <property type="entry name" value="ABC/ECF_trnsptr_transmembrane"/>
</dbReference>
<dbReference type="PANTHER" id="PTHR34857:SF2">
    <property type="entry name" value="SLL0384 PROTEIN"/>
    <property type="match status" value="1"/>
</dbReference>
<evidence type="ECO:0000256" key="5">
    <source>
        <dbReference type="ARBA" id="ARBA00023136"/>
    </source>
</evidence>
<dbReference type="EMBL" id="JAQOSO010000096">
    <property type="protein sequence ID" value="MDJ1176057.1"/>
    <property type="molecule type" value="Genomic_DNA"/>
</dbReference>
<dbReference type="NCBIfam" id="TIGR02454">
    <property type="entry name" value="ECF_T_CbiQ"/>
    <property type="match status" value="1"/>
</dbReference>
<feature type="transmembrane region" description="Helical" evidence="6">
    <location>
        <begin position="140"/>
        <end position="157"/>
    </location>
</feature>
<keyword evidence="5 6" id="KW-0472">Membrane</keyword>
<gene>
    <name evidence="7" type="primary">cbiQ</name>
    <name evidence="7" type="ORF">PMG25_18390</name>
</gene>
<sequence>MKLELDTYADLNSPIHRWEPRCKLIGLMGLIFSFSGIQSLVLLPVMLAITWILYMISQLPWSFLRQRLRYPGWFLLGIVIFLPFIAGETVLWEWGLVSLRLEGCLAVVLISVRFVCILVVALILFGTAPFLTMIKAMGQLGLPLVLGDMMLLSYRYLTEFGDRLKTLKMASRLRGFDGKHLSWRQIQTLAALMGTLLVRTYEQSERVYQAMRLRGYGHSRGMLTYSLSMNPLDRIATIGVLGIALGLAIAQIMLNLQS</sequence>
<comment type="caution">
    <text evidence="7">The sequence shown here is derived from an EMBL/GenBank/DDBJ whole genome shotgun (WGS) entry which is preliminary data.</text>
</comment>
<evidence type="ECO:0000256" key="2">
    <source>
        <dbReference type="ARBA" id="ARBA00022475"/>
    </source>
</evidence>
<keyword evidence="8" id="KW-1185">Reference proteome</keyword>
<evidence type="ECO:0000313" key="8">
    <source>
        <dbReference type="Proteomes" id="UP001235849"/>
    </source>
</evidence>
<organism evidence="7 8">
    <name type="scientific">Roseofilum capinflatum BLCC-M114</name>
    <dbReference type="NCBI Taxonomy" id="3022440"/>
    <lineage>
        <taxon>Bacteria</taxon>
        <taxon>Bacillati</taxon>
        <taxon>Cyanobacteriota</taxon>
        <taxon>Cyanophyceae</taxon>
        <taxon>Desertifilales</taxon>
        <taxon>Desertifilaceae</taxon>
        <taxon>Roseofilum</taxon>
        <taxon>Roseofilum capinflatum</taxon>
    </lineage>
</organism>
<dbReference type="Pfam" id="PF02361">
    <property type="entry name" value="CbiQ"/>
    <property type="match status" value="1"/>
</dbReference>
<protein>
    <submittedName>
        <fullName evidence="7">Cobalt ECF transporter T component CbiQ</fullName>
    </submittedName>
</protein>
<keyword evidence="3 6" id="KW-0812">Transmembrane</keyword>
<evidence type="ECO:0000256" key="1">
    <source>
        <dbReference type="ARBA" id="ARBA00004651"/>
    </source>
</evidence>
<evidence type="ECO:0000256" key="6">
    <source>
        <dbReference type="SAM" id="Phobius"/>
    </source>
</evidence>
<proteinExistence type="predicted"/>